<gene>
    <name evidence="8" type="ORF">EV199_4528</name>
</gene>
<dbReference type="Pfam" id="PF12679">
    <property type="entry name" value="ABC2_membrane_2"/>
    <property type="match status" value="1"/>
</dbReference>
<feature type="transmembrane region" description="Helical" evidence="6">
    <location>
        <begin position="75"/>
        <end position="93"/>
    </location>
</feature>
<dbReference type="AlphaFoldDB" id="A0A4Q7MVB5"/>
<keyword evidence="3 6" id="KW-0812">Transmembrane</keyword>
<evidence type="ECO:0000313" key="8">
    <source>
        <dbReference type="EMBL" id="RZS72607.1"/>
    </source>
</evidence>
<organism evidence="8 9">
    <name type="scientific">Pseudobacter ginsenosidimutans</name>
    <dbReference type="NCBI Taxonomy" id="661488"/>
    <lineage>
        <taxon>Bacteria</taxon>
        <taxon>Pseudomonadati</taxon>
        <taxon>Bacteroidota</taxon>
        <taxon>Chitinophagia</taxon>
        <taxon>Chitinophagales</taxon>
        <taxon>Chitinophagaceae</taxon>
        <taxon>Pseudobacter</taxon>
    </lineage>
</organism>
<evidence type="ECO:0000256" key="1">
    <source>
        <dbReference type="ARBA" id="ARBA00004651"/>
    </source>
</evidence>
<reference evidence="8 9" key="1">
    <citation type="submission" date="2019-02" db="EMBL/GenBank/DDBJ databases">
        <title>Genomic Encyclopedia of Type Strains, Phase IV (KMG-IV): sequencing the most valuable type-strain genomes for metagenomic binning, comparative biology and taxonomic classification.</title>
        <authorList>
            <person name="Goeker M."/>
        </authorList>
    </citation>
    <scope>NUCLEOTIDE SEQUENCE [LARGE SCALE GENOMIC DNA]</scope>
    <source>
        <strain evidence="8 9">DSM 18116</strain>
    </source>
</reference>
<dbReference type="RefSeq" id="WP_130543004.1">
    <property type="nucleotide sequence ID" value="NZ_CP042431.1"/>
</dbReference>
<feature type="transmembrane region" description="Helical" evidence="6">
    <location>
        <begin position="144"/>
        <end position="164"/>
    </location>
</feature>
<dbReference type="InterPro" id="IPR051449">
    <property type="entry name" value="ABC-2_transporter_component"/>
</dbReference>
<evidence type="ECO:0000256" key="3">
    <source>
        <dbReference type="ARBA" id="ARBA00022692"/>
    </source>
</evidence>
<feature type="domain" description="ABC-type uncharacterised transport system" evidence="7">
    <location>
        <begin position="452"/>
        <end position="544"/>
    </location>
</feature>
<feature type="transmembrane region" description="Helical" evidence="6">
    <location>
        <begin position="710"/>
        <end position="730"/>
    </location>
</feature>
<name>A0A4Q7MVB5_9BACT</name>
<keyword evidence="9" id="KW-1185">Reference proteome</keyword>
<dbReference type="Pfam" id="PF09822">
    <property type="entry name" value="ABC_transp_aux"/>
    <property type="match status" value="1"/>
</dbReference>
<feature type="transmembrane region" description="Helical" evidence="6">
    <location>
        <begin position="176"/>
        <end position="196"/>
    </location>
</feature>
<proteinExistence type="predicted"/>
<dbReference type="PANTHER" id="PTHR30294:SF29">
    <property type="entry name" value="MULTIDRUG ABC TRANSPORTER PERMEASE YBHS-RELATED"/>
    <property type="match status" value="1"/>
</dbReference>
<dbReference type="OrthoDB" id="609779at2"/>
<evidence type="ECO:0000313" key="9">
    <source>
        <dbReference type="Proteomes" id="UP000293874"/>
    </source>
</evidence>
<evidence type="ECO:0000259" key="7">
    <source>
        <dbReference type="Pfam" id="PF09822"/>
    </source>
</evidence>
<dbReference type="GO" id="GO:0005886">
    <property type="term" value="C:plasma membrane"/>
    <property type="evidence" value="ECO:0007669"/>
    <property type="project" value="UniProtKB-SubCell"/>
</dbReference>
<feature type="transmembrane region" description="Helical" evidence="6">
    <location>
        <begin position="228"/>
        <end position="247"/>
    </location>
</feature>
<comment type="subcellular location">
    <subcellularLocation>
        <location evidence="1">Cell membrane</location>
        <topology evidence="1">Multi-pass membrane protein</topology>
    </subcellularLocation>
</comment>
<dbReference type="GO" id="GO:0140359">
    <property type="term" value="F:ABC-type transporter activity"/>
    <property type="evidence" value="ECO:0007669"/>
    <property type="project" value="InterPro"/>
</dbReference>
<evidence type="ECO:0000256" key="2">
    <source>
        <dbReference type="ARBA" id="ARBA00022475"/>
    </source>
</evidence>
<comment type="caution">
    <text evidence="8">The sequence shown here is derived from an EMBL/GenBank/DDBJ whole genome shotgun (WGS) entry which is preliminary data.</text>
</comment>
<evidence type="ECO:0000256" key="5">
    <source>
        <dbReference type="ARBA" id="ARBA00023136"/>
    </source>
</evidence>
<dbReference type="Proteomes" id="UP000293874">
    <property type="component" value="Unassembled WGS sequence"/>
</dbReference>
<keyword evidence="5 6" id="KW-0472">Membrane</keyword>
<accession>A0A4Q7MVB5</accession>
<feature type="transmembrane region" description="Helical" evidence="6">
    <location>
        <begin position="259"/>
        <end position="277"/>
    </location>
</feature>
<dbReference type="EMBL" id="SGXA01000002">
    <property type="protein sequence ID" value="RZS72607.1"/>
    <property type="molecule type" value="Genomic_DNA"/>
</dbReference>
<feature type="transmembrane region" description="Helical" evidence="6">
    <location>
        <begin position="114"/>
        <end position="138"/>
    </location>
</feature>
<dbReference type="InterPro" id="IPR019196">
    <property type="entry name" value="ABC_transp_unknown"/>
</dbReference>
<sequence length="734" mass="82762">MRSIYRIGRQELSILFHSPVAWLILIVFPIQIGMDFAEYILMLGRSQRMGTSFQQVTNIVFASQNGFYVGVKNTLYFYIPLLTMGLISRELHSGSIKLLLSSPVKVRDIVLGKYLSMMVYGLILVAIIGMYGFAGSFFIGNIDYLMVISGAFGLYLLICAYAAIGLFMSSLTSYQVVAAISTLAVLALLNFVGGLFQGNDVIRHVTYFLSISGRTEQFISGLISSEDVIYFLLIITFFLSITGMRLQAGREAKSVRLKITRYAVLIAGCVIIGYISSRPRTTGYIDMTVSKSRTLGEKSVAFLKQMDKPLRITTYVNVLGDNFYLGAPEKKSFDERLFNQYRRYIPDLQMDYVYYYDMADNKNLLKSNRGSSIEEIAKKVADIQKMDFKKLLGPAEIRKIVDLAPEQNRIVRQLEYGNRKTFLRYYEDIMTYPSEQEITAAIKRLMEPEKIPVIRFVTGHDERSAFRSGDADLRKSAAELSFRYSLINQGFDIDTLNLINDNIPAGTSALVLADPKNAYTEAELQKIKAHIDAGGNMMILSETTSQAFLDPVCEYIGVKTGTENIMQQSKDYAPDLVQALFTQDTDAFSDRYKMMRADSAIITMPGVSTVSYMEQSFKAIPLLKSWNEKNLAAALHRKISNKEQKIIVVADADFLSTTELSRRNPENSNFGLVTGIYSWFSDGEFPVNTQRKRSKDVIDSTDDGVMMLRLFFFGLLPACFLIAGATLLIYRKRR</sequence>
<dbReference type="PANTHER" id="PTHR30294">
    <property type="entry name" value="MEMBRANE COMPONENT OF ABC TRANSPORTER YHHJ-RELATED"/>
    <property type="match status" value="1"/>
</dbReference>
<protein>
    <submittedName>
        <fullName evidence="8">ABC-2 type transport system permease protein</fullName>
    </submittedName>
</protein>
<feature type="transmembrane region" description="Helical" evidence="6">
    <location>
        <begin position="12"/>
        <end position="32"/>
    </location>
</feature>
<keyword evidence="4 6" id="KW-1133">Transmembrane helix</keyword>
<keyword evidence="2" id="KW-1003">Cell membrane</keyword>
<evidence type="ECO:0000256" key="4">
    <source>
        <dbReference type="ARBA" id="ARBA00022989"/>
    </source>
</evidence>
<evidence type="ECO:0000256" key="6">
    <source>
        <dbReference type="SAM" id="Phobius"/>
    </source>
</evidence>